<accession>B4LBV1</accession>
<feature type="compositionally biased region" description="Basic and acidic residues" evidence="1">
    <location>
        <begin position="627"/>
        <end position="637"/>
    </location>
</feature>
<dbReference type="InParanoid" id="B4LBV1"/>
<feature type="region of interest" description="Disordered" evidence="1">
    <location>
        <begin position="348"/>
        <end position="382"/>
    </location>
</feature>
<gene>
    <name evidence="2" type="primary">Dvir\GJ12869</name>
    <name evidence="2" type="ORF">Dvir_GJ12869</name>
</gene>
<feature type="region of interest" description="Disordered" evidence="1">
    <location>
        <begin position="607"/>
        <end position="637"/>
    </location>
</feature>
<reference evidence="2 3" key="1">
    <citation type="journal article" date="2007" name="Nature">
        <title>Evolution of genes and genomes on the Drosophila phylogeny.</title>
        <authorList>
            <consortium name="Drosophila 12 Genomes Consortium"/>
            <person name="Clark A.G."/>
            <person name="Eisen M.B."/>
            <person name="Smith D.R."/>
            <person name="Bergman C.M."/>
            <person name="Oliver B."/>
            <person name="Markow T.A."/>
            <person name="Kaufman T.C."/>
            <person name="Kellis M."/>
            <person name="Gelbart W."/>
            <person name="Iyer V.N."/>
            <person name="Pollard D.A."/>
            <person name="Sackton T.B."/>
            <person name="Larracuente A.M."/>
            <person name="Singh N.D."/>
            <person name="Abad J.P."/>
            <person name="Abt D.N."/>
            <person name="Adryan B."/>
            <person name="Aguade M."/>
            <person name="Akashi H."/>
            <person name="Anderson W.W."/>
            <person name="Aquadro C.F."/>
            <person name="Ardell D.H."/>
            <person name="Arguello R."/>
            <person name="Artieri C.G."/>
            <person name="Barbash D.A."/>
            <person name="Barker D."/>
            <person name="Barsanti P."/>
            <person name="Batterham P."/>
            <person name="Batzoglou S."/>
            <person name="Begun D."/>
            <person name="Bhutkar A."/>
            <person name="Blanco E."/>
            <person name="Bosak S.A."/>
            <person name="Bradley R.K."/>
            <person name="Brand A.D."/>
            <person name="Brent M.R."/>
            <person name="Brooks A.N."/>
            <person name="Brown R.H."/>
            <person name="Butlin R.K."/>
            <person name="Caggese C."/>
            <person name="Calvi B.R."/>
            <person name="Bernardo de Carvalho A."/>
            <person name="Caspi A."/>
            <person name="Castrezana S."/>
            <person name="Celniker S.E."/>
            <person name="Chang J.L."/>
            <person name="Chapple C."/>
            <person name="Chatterji S."/>
            <person name="Chinwalla A."/>
            <person name="Civetta A."/>
            <person name="Clifton S.W."/>
            <person name="Comeron J.M."/>
            <person name="Costello J.C."/>
            <person name="Coyne J.A."/>
            <person name="Daub J."/>
            <person name="David R.G."/>
            <person name="Delcher A.L."/>
            <person name="Delehaunty K."/>
            <person name="Do C.B."/>
            <person name="Ebling H."/>
            <person name="Edwards K."/>
            <person name="Eickbush T."/>
            <person name="Evans J.D."/>
            <person name="Filipski A."/>
            <person name="Findeiss S."/>
            <person name="Freyhult E."/>
            <person name="Fulton L."/>
            <person name="Fulton R."/>
            <person name="Garcia A.C."/>
            <person name="Gardiner A."/>
            <person name="Garfield D.A."/>
            <person name="Garvin B.E."/>
            <person name="Gibson G."/>
            <person name="Gilbert D."/>
            <person name="Gnerre S."/>
            <person name="Godfrey J."/>
            <person name="Good R."/>
            <person name="Gotea V."/>
            <person name="Gravely B."/>
            <person name="Greenberg A.J."/>
            <person name="Griffiths-Jones S."/>
            <person name="Gross S."/>
            <person name="Guigo R."/>
            <person name="Gustafson E.A."/>
            <person name="Haerty W."/>
            <person name="Hahn M.W."/>
            <person name="Halligan D.L."/>
            <person name="Halpern A.L."/>
            <person name="Halter G.M."/>
            <person name="Han M.V."/>
            <person name="Heger A."/>
            <person name="Hillier L."/>
            <person name="Hinrichs A.S."/>
            <person name="Holmes I."/>
            <person name="Hoskins R.A."/>
            <person name="Hubisz M.J."/>
            <person name="Hultmark D."/>
            <person name="Huntley M.A."/>
            <person name="Jaffe D.B."/>
            <person name="Jagadeeshan S."/>
            <person name="Jeck W.R."/>
            <person name="Johnson J."/>
            <person name="Jones C.D."/>
            <person name="Jordan W.C."/>
            <person name="Karpen G.H."/>
            <person name="Kataoka E."/>
            <person name="Keightley P.D."/>
            <person name="Kheradpour P."/>
            <person name="Kirkness E.F."/>
            <person name="Koerich L.B."/>
            <person name="Kristiansen K."/>
            <person name="Kudrna D."/>
            <person name="Kulathinal R.J."/>
            <person name="Kumar S."/>
            <person name="Kwok R."/>
            <person name="Lander E."/>
            <person name="Langley C.H."/>
            <person name="Lapoint R."/>
            <person name="Lazzaro B.P."/>
            <person name="Lee S.J."/>
            <person name="Levesque L."/>
            <person name="Li R."/>
            <person name="Lin C.F."/>
            <person name="Lin M.F."/>
            <person name="Lindblad-Toh K."/>
            <person name="Llopart A."/>
            <person name="Long M."/>
            <person name="Low L."/>
            <person name="Lozovsky E."/>
            <person name="Lu J."/>
            <person name="Luo M."/>
            <person name="Machado C.A."/>
            <person name="Makalowski W."/>
            <person name="Marzo M."/>
            <person name="Matsuda M."/>
            <person name="Matzkin L."/>
            <person name="McAllister B."/>
            <person name="McBride C.S."/>
            <person name="McKernan B."/>
            <person name="McKernan K."/>
            <person name="Mendez-Lago M."/>
            <person name="Minx P."/>
            <person name="Mollenhauer M.U."/>
            <person name="Montooth K."/>
            <person name="Mount S.M."/>
            <person name="Mu X."/>
            <person name="Myers E."/>
            <person name="Negre B."/>
            <person name="Newfeld S."/>
            <person name="Nielsen R."/>
            <person name="Noor M.A."/>
            <person name="O'Grady P."/>
            <person name="Pachter L."/>
            <person name="Papaceit M."/>
            <person name="Parisi M.J."/>
            <person name="Parisi M."/>
            <person name="Parts L."/>
            <person name="Pedersen J.S."/>
            <person name="Pesole G."/>
            <person name="Phillippy A.M."/>
            <person name="Ponting C.P."/>
            <person name="Pop M."/>
            <person name="Porcelli D."/>
            <person name="Powell J.R."/>
            <person name="Prohaska S."/>
            <person name="Pruitt K."/>
            <person name="Puig M."/>
            <person name="Quesneville H."/>
            <person name="Ram K.R."/>
            <person name="Rand D."/>
            <person name="Rasmussen M.D."/>
            <person name="Reed L.K."/>
            <person name="Reenan R."/>
            <person name="Reily A."/>
            <person name="Remington K.A."/>
            <person name="Rieger T.T."/>
            <person name="Ritchie M.G."/>
            <person name="Robin C."/>
            <person name="Rogers Y.H."/>
            <person name="Rohde C."/>
            <person name="Rozas J."/>
            <person name="Rubenfield M.J."/>
            <person name="Ruiz A."/>
            <person name="Russo S."/>
            <person name="Salzberg S.L."/>
            <person name="Sanchez-Gracia A."/>
            <person name="Saranga D.J."/>
            <person name="Sato H."/>
            <person name="Schaeffer S.W."/>
            <person name="Schatz M.C."/>
            <person name="Schlenke T."/>
            <person name="Schwartz R."/>
            <person name="Segarra C."/>
            <person name="Singh R.S."/>
            <person name="Sirot L."/>
            <person name="Sirota M."/>
            <person name="Sisneros N.B."/>
            <person name="Smith C.D."/>
            <person name="Smith T.F."/>
            <person name="Spieth J."/>
            <person name="Stage D.E."/>
            <person name="Stark A."/>
            <person name="Stephan W."/>
            <person name="Strausberg R.L."/>
            <person name="Strempel S."/>
            <person name="Sturgill D."/>
            <person name="Sutton G."/>
            <person name="Sutton G.G."/>
            <person name="Tao W."/>
            <person name="Teichmann S."/>
            <person name="Tobari Y.N."/>
            <person name="Tomimura Y."/>
            <person name="Tsolas J.M."/>
            <person name="Valente V.L."/>
            <person name="Venter E."/>
            <person name="Venter J.C."/>
            <person name="Vicario S."/>
            <person name="Vieira F.G."/>
            <person name="Vilella A.J."/>
            <person name="Villasante A."/>
            <person name="Walenz B."/>
            <person name="Wang J."/>
            <person name="Wasserman M."/>
            <person name="Watts T."/>
            <person name="Wilson D."/>
            <person name="Wilson R.K."/>
            <person name="Wing R.A."/>
            <person name="Wolfner M.F."/>
            <person name="Wong A."/>
            <person name="Wong G.K."/>
            <person name="Wu C.I."/>
            <person name="Wu G."/>
            <person name="Yamamoto D."/>
            <person name="Yang H.P."/>
            <person name="Yang S.P."/>
            <person name="Yorke J.A."/>
            <person name="Yoshida K."/>
            <person name="Zdobnov E."/>
            <person name="Zhang P."/>
            <person name="Zhang Y."/>
            <person name="Zimin A.V."/>
            <person name="Baldwin J."/>
            <person name="Abdouelleil A."/>
            <person name="Abdulkadir J."/>
            <person name="Abebe A."/>
            <person name="Abera B."/>
            <person name="Abreu J."/>
            <person name="Acer S.C."/>
            <person name="Aftuck L."/>
            <person name="Alexander A."/>
            <person name="An P."/>
            <person name="Anderson E."/>
            <person name="Anderson S."/>
            <person name="Arachi H."/>
            <person name="Azer M."/>
            <person name="Bachantsang P."/>
            <person name="Barry A."/>
            <person name="Bayul T."/>
            <person name="Berlin A."/>
            <person name="Bessette D."/>
            <person name="Bloom T."/>
            <person name="Blye J."/>
            <person name="Boguslavskiy L."/>
            <person name="Bonnet C."/>
            <person name="Boukhgalter B."/>
            <person name="Bourzgui I."/>
            <person name="Brown A."/>
            <person name="Cahill P."/>
            <person name="Channer S."/>
            <person name="Cheshatsang Y."/>
            <person name="Chuda L."/>
            <person name="Citroen M."/>
            <person name="Collymore A."/>
            <person name="Cooke P."/>
            <person name="Costello M."/>
            <person name="D'Aco K."/>
            <person name="Daza R."/>
            <person name="De Haan G."/>
            <person name="DeGray S."/>
            <person name="DeMaso C."/>
            <person name="Dhargay N."/>
            <person name="Dooley K."/>
            <person name="Dooley E."/>
            <person name="Doricent M."/>
            <person name="Dorje P."/>
            <person name="Dorjee K."/>
            <person name="Dupes A."/>
            <person name="Elong R."/>
            <person name="Falk J."/>
            <person name="Farina A."/>
            <person name="Faro S."/>
            <person name="Ferguson D."/>
            <person name="Fisher S."/>
            <person name="Foley C.D."/>
            <person name="Franke A."/>
            <person name="Friedrich D."/>
            <person name="Gadbois L."/>
            <person name="Gearin G."/>
            <person name="Gearin C.R."/>
            <person name="Giannoukos G."/>
            <person name="Goode T."/>
            <person name="Graham J."/>
            <person name="Grandbois E."/>
            <person name="Grewal S."/>
            <person name="Gyaltsen K."/>
            <person name="Hafez N."/>
            <person name="Hagos B."/>
            <person name="Hall J."/>
            <person name="Henson C."/>
            <person name="Hollinger A."/>
            <person name="Honan T."/>
            <person name="Huard M.D."/>
            <person name="Hughes L."/>
            <person name="Hurhula B."/>
            <person name="Husby M.E."/>
            <person name="Kamat A."/>
            <person name="Kanga B."/>
            <person name="Kashin S."/>
            <person name="Khazanovich D."/>
            <person name="Kisner P."/>
            <person name="Lance K."/>
            <person name="Lara M."/>
            <person name="Lee W."/>
            <person name="Lennon N."/>
            <person name="Letendre F."/>
            <person name="LeVine R."/>
            <person name="Lipovsky A."/>
            <person name="Liu X."/>
            <person name="Liu J."/>
            <person name="Liu S."/>
            <person name="Lokyitsang T."/>
            <person name="Lokyitsang Y."/>
            <person name="Lubonja R."/>
            <person name="Lui A."/>
            <person name="MacDonald P."/>
            <person name="Magnisalis V."/>
            <person name="Maru K."/>
            <person name="Matthews C."/>
            <person name="McCusker W."/>
            <person name="McDonough S."/>
            <person name="Mehta T."/>
            <person name="Meldrim J."/>
            <person name="Meneus L."/>
            <person name="Mihai O."/>
            <person name="Mihalev A."/>
            <person name="Mihova T."/>
            <person name="Mittelman R."/>
            <person name="Mlenga V."/>
            <person name="Montmayeur A."/>
            <person name="Mulrain L."/>
            <person name="Navidi A."/>
            <person name="Naylor J."/>
            <person name="Negash T."/>
            <person name="Nguyen T."/>
            <person name="Nguyen N."/>
            <person name="Nicol R."/>
            <person name="Norbu C."/>
            <person name="Norbu N."/>
            <person name="Novod N."/>
            <person name="O'Neill B."/>
            <person name="Osman S."/>
            <person name="Markiewicz E."/>
            <person name="Oyono O.L."/>
            <person name="Patti C."/>
            <person name="Phunkhang P."/>
            <person name="Pierre F."/>
            <person name="Priest M."/>
            <person name="Raghuraman S."/>
            <person name="Rege F."/>
            <person name="Reyes R."/>
            <person name="Rise C."/>
            <person name="Rogov P."/>
            <person name="Ross K."/>
            <person name="Ryan E."/>
            <person name="Settipalli S."/>
            <person name="Shea T."/>
            <person name="Sherpa N."/>
            <person name="Shi L."/>
            <person name="Shih D."/>
            <person name="Sparrow T."/>
            <person name="Spaulding J."/>
            <person name="Stalker J."/>
            <person name="Stange-Thomann N."/>
            <person name="Stavropoulos S."/>
            <person name="Stone C."/>
            <person name="Strader C."/>
            <person name="Tesfaye S."/>
            <person name="Thomson T."/>
            <person name="Thoulutsang Y."/>
            <person name="Thoulutsang D."/>
            <person name="Topham K."/>
            <person name="Topping I."/>
            <person name="Tsamla T."/>
            <person name="Vassiliev H."/>
            <person name="Vo A."/>
            <person name="Wangchuk T."/>
            <person name="Wangdi T."/>
            <person name="Weiand M."/>
            <person name="Wilkinson J."/>
            <person name="Wilson A."/>
            <person name="Yadav S."/>
            <person name="Young G."/>
            <person name="Yu Q."/>
            <person name="Zembek L."/>
            <person name="Zhong D."/>
            <person name="Zimmer A."/>
            <person name="Zwirko Z."/>
            <person name="Jaffe D.B."/>
            <person name="Alvarez P."/>
            <person name="Brockman W."/>
            <person name="Butler J."/>
            <person name="Chin C."/>
            <person name="Gnerre S."/>
            <person name="Grabherr M."/>
            <person name="Kleber M."/>
            <person name="Mauceli E."/>
            <person name="MacCallum I."/>
        </authorList>
    </citation>
    <scope>NUCLEOTIDE SEQUENCE [LARGE SCALE GENOMIC DNA]</scope>
    <source>
        <strain evidence="3">Tucson 15010-1051.87</strain>
    </source>
</reference>
<organism evidence="2 3">
    <name type="scientific">Drosophila virilis</name>
    <name type="common">Fruit fly</name>
    <dbReference type="NCBI Taxonomy" id="7244"/>
    <lineage>
        <taxon>Eukaryota</taxon>
        <taxon>Metazoa</taxon>
        <taxon>Ecdysozoa</taxon>
        <taxon>Arthropoda</taxon>
        <taxon>Hexapoda</taxon>
        <taxon>Insecta</taxon>
        <taxon>Pterygota</taxon>
        <taxon>Neoptera</taxon>
        <taxon>Endopterygota</taxon>
        <taxon>Diptera</taxon>
        <taxon>Brachycera</taxon>
        <taxon>Muscomorpha</taxon>
        <taxon>Ephydroidea</taxon>
        <taxon>Drosophilidae</taxon>
        <taxon>Drosophila</taxon>
    </lineage>
</organism>
<evidence type="ECO:0000313" key="2">
    <source>
        <dbReference type="EMBL" id="EDW68728.2"/>
    </source>
</evidence>
<proteinExistence type="predicted"/>
<evidence type="ECO:0000256" key="1">
    <source>
        <dbReference type="SAM" id="MobiDB-lite"/>
    </source>
</evidence>
<dbReference type="HOGENOM" id="CLU_389945_0_0_1"/>
<sequence length="723" mass="78509">MATNYKLTLLNLYTNLNKLRLVVLLVALLSTQASIIRKPEVQQQANVVSQVAENPAQPVRSTVEQASAVIQPAENPVQPLLSKVEQANVVSQVGIPVQPARSTLEQTNVVSQVAGIPVQSEQSKVEQANVVSQAAEIPVQSKKEEQTNVVSQVAEIPLQSAPSKEEQANVVSQLAAQANIVAQAVGIPLQPVRSTEEQANEVIHLAENPVQPEQSKVEQANKVSHVVGIPVQPEQSRVEQATVVSQEAKNPEQAVQSNVEQANKVIQLGENPAQANEVSQVAEIPPQPALSQVSNAANVVAQDVPQIVHQQKQEEPKLSHVVAMEVKAQQAQASNVVPKAAAAPVQSQAPTVVATEQPEEKPVANKETQTVQEQATNEISKNEIPEQVVVKVEGTGNPVVNKAQAEGRTKYELQGGEHYPEEFFIIDTDPVTANNTNTTAKPPNNTHIHNHSHDHHYIQYKPSLFPLPPPLFAGFVPQGSGSGSYHTDNKYDNGNVINPVPPYGGGNVHHSYGKPGYISLPLLPIPFWKPQGGGQGGQVVNYTDPHQTEQLYNKKPYYYNGAPYYDPSEFYIHERRAPEGQDQQQGAQGAPNQQALQLIGHIFIYKTPETGPAQPNPKPAVPVASDDNTKKSEGSPVKIDEKVGSSQLLLQPVLYAPTNNKEEGGFSPNQIHEIYRSLHLVQPSSQQRSQAPEANDDSSVLFAVEIPKPIYRFFKSIAGVFTY</sequence>
<dbReference type="eggNOG" id="ENOG502T81S">
    <property type="taxonomic scope" value="Eukaryota"/>
</dbReference>
<keyword evidence="3" id="KW-1185">Reference proteome</keyword>
<name>B4LBV1_DROVI</name>
<evidence type="ECO:0000313" key="3">
    <source>
        <dbReference type="Proteomes" id="UP000008792"/>
    </source>
</evidence>
<dbReference type="AlphaFoldDB" id="B4LBV1"/>
<feature type="compositionally biased region" description="Polar residues" evidence="1">
    <location>
        <begin position="366"/>
        <end position="379"/>
    </location>
</feature>
<dbReference type="Proteomes" id="UP000008792">
    <property type="component" value="Unassembled WGS sequence"/>
</dbReference>
<protein>
    <submittedName>
        <fullName evidence="2">Uncharacterized protein</fullName>
    </submittedName>
</protein>
<dbReference type="EMBL" id="CH940647">
    <property type="protein sequence ID" value="EDW68728.2"/>
    <property type="molecule type" value="Genomic_DNA"/>
</dbReference>